<evidence type="ECO:0000256" key="3">
    <source>
        <dbReference type="ARBA" id="ARBA00022723"/>
    </source>
</evidence>
<keyword evidence="4" id="KW-0560">Oxidoreductase</keyword>
<proteinExistence type="inferred from homology"/>
<evidence type="ECO:0000256" key="4">
    <source>
        <dbReference type="ARBA" id="ARBA00023002"/>
    </source>
</evidence>
<evidence type="ECO:0000313" key="6">
    <source>
        <dbReference type="EMBL" id="QHT19588.1"/>
    </source>
</evidence>
<dbReference type="PANTHER" id="PTHR10543:SF89">
    <property type="entry name" value="CAROTENOID 9,10(9',10')-CLEAVAGE DIOXYGENASE 1"/>
    <property type="match status" value="1"/>
</dbReference>
<comment type="similarity">
    <text evidence="2">Belongs to the carotenoid oxygenase family.</text>
</comment>
<evidence type="ECO:0000256" key="1">
    <source>
        <dbReference type="ARBA" id="ARBA00001954"/>
    </source>
</evidence>
<evidence type="ECO:0000256" key="2">
    <source>
        <dbReference type="ARBA" id="ARBA00006787"/>
    </source>
</evidence>
<dbReference type="AlphaFoldDB" id="A0A6C0DSV9"/>
<protein>
    <recommendedName>
        <fullName evidence="7">Dioxygenase</fullName>
    </recommendedName>
</protein>
<reference evidence="6" key="1">
    <citation type="journal article" date="2020" name="Nature">
        <title>Giant virus diversity and host interactions through global metagenomics.</title>
        <authorList>
            <person name="Schulz F."/>
            <person name="Roux S."/>
            <person name="Paez-Espino D."/>
            <person name="Jungbluth S."/>
            <person name="Walsh D.A."/>
            <person name="Denef V.J."/>
            <person name="McMahon K.D."/>
            <person name="Konstantinidis K.T."/>
            <person name="Eloe-Fadrosh E.A."/>
            <person name="Kyrpides N.C."/>
            <person name="Woyke T."/>
        </authorList>
    </citation>
    <scope>NUCLEOTIDE SEQUENCE</scope>
    <source>
        <strain evidence="6">GVMAG-M-3300023174-5</strain>
    </source>
</reference>
<dbReference type="InterPro" id="IPR004294">
    <property type="entry name" value="Carotenoid_Oase"/>
</dbReference>
<dbReference type="GO" id="GO:0010436">
    <property type="term" value="F:carotenoid dioxygenase activity"/>
    <property type="evidence" value="ECO:0007669"/>
    <property type="project" value="TreeGrafter"/>
</dbReference>
<dbReference type="GO" id="GO:0046872">
    <property type="term" value="F:metal ion binding"/>
    <property type="evidence" value="ECO:0007669"/>
    <property type="project" value="UniProtKB-KW"/>
</dbReference>
<dbReference type="Pfam" id="PF03055">
    <property type="entry name" value="RPE65"/>
    <property type="match status" value="1"/>
</dbReference>
<name>A0A6C0DSV9_9ZZZZ</name>
<evidence type="ECO:0000256" key="5">
    <source>
        <dbReference type="ARBA" id="ARBA00023004"/>
    </source>
</evidence>
<keyword evidence="5" id="KW-0408">Iron</keyword>
<comment type="cofactor">
    <cofactor evidence="1">
        <name>Fe(2+)</name>
        <dbReference type="ChEBI" id="CHEBI:29033"/>
    </cofactor>
</comment>
<evidence type="ECO:0008006" key="7">
    <source>
        <dbReference type="Google" id="ProtNLM"/>
    </source>
</evidence>
<organism evidence="6">
    <name type="scientific">viral metagenome</name>
    <dbReference type="NCBI Taxonomy" id="1070528"/>
    <lineage>
        <taxon>unclassified sequences</taxon>
        <taxon>metagenomes</taxon>
        <taxon>organismal metagenomes</taxon>
    </lineage>
</organism>
<sequence length="455" mass="53434">MRMLIIALVFIRVSAYIFNVKFGNPFKIEKREIREKLSCESLSLKENNILKELKGFYGLIGSDVSDVDNDSMYDLFTGDGMVQGVFIDNGELTFVKHFVRTEKLVYEEDHGKIPKNSPFFFIYNLMSQMKLLPNMMGLANTALININRKIYALFERDVPYRIDIDFDNKEIKTLAKQNIPNLEHFSAHSKYNGKFIETIDCDVINNKVYYYQLNEDFTTNKKIEIKTKYVPFIHDFYGTNDTLVLIDSPFVYDVKNLFTKKIPIYFDNTQNTFIHIINKTDSSIKTYSSNESFYFFHYASYNEKKDVIEIYASLYNKLDFMKLDVNGTFHKITINKKTDEVSFEKNNEMEKYNLDFPIKNDKKIIFTNANALNKSINGFIICENLKLKKKILFENRVVCGEPSIANIKNTPYLVSLMREKDKNYFTLINMNNYNRIDVPIKTKIENGFHSIFIKY</sequence>
<dbReference type="EMBL" id="MN739668">
    <property type="protein sequence ID" value="QHT19588.1"/>
    <property type="molecule type" value="Genomic_DNA"/>
</dbReference>
<accession>A0A6C0DSV9</accession>
<keyword evidence="3" id="KW-0479">Metal-binding</keyword>
<dbReference type="GO" id="GO:0016121">
    <property type="term" value="P:carotene catabolic process"/>
    <property type="evidence" value="ECO:0007669"/>
    <property type="project" value="TreeGrafter"/>
</dbReference>
<dbReference type="PANTHER" id="PTHR10543">
    <property type="entry name" value="BETA-CAROTENE DIOXYGENASE"/>
    <property type="match status" value="1"/>
</dbReference>